<dbReference type="Proteomes" id="UP001150830">
    <property type="component" value="Unassembled WGS sequence"/>
</dbReference>
<dbReference type="AlphaFoldDB" id="A0A9X3EKS9"/>
<protein>
    <submittedName>
        <fullName evidence="1">Uncharacterized protein</fullName>
    </submittedName>
</protein>
<sequence>MAKRNWKGVHPRSLKHGMELCVDYAKDVKNLSVERIADLMGIASHYTLYKWIDEARMPALMIRPFEHACGVSYVTQYLAASDHQLLVPMPKARPAKDTDLMALQASFGKAVSVLAAFYLGNEDADAAKAELVRHMADVASHHARVERMDEPELELFGGEE</sequence>
<organism evidence="1 2">
    <name type="scientific">Parathalassolituus penaei</name>
    <dbReference type="NCBI Taxonomy" id="2997323"/>
    <lineage>
        <taxon>Bacteria</taxon>
        <taxon>Pseudomonadati</taxon>
        <taxon>Pseudomonadota</taxon>
        <taxon>Gammaproteobacteria</taxon>
        <taxon>Oceanospirillales</taxon>
        <taxon>Oceanospirillaceae</taxon>
        <taxon>Parathalassolituus</taxon>
    </lineage>
</organism>
<proteinExistence type="predicted"/>
<name>A0A9X3EKS9_9GAMM</name>
<dbReference type="RefSeq" id="WP_283174377.1">
    <property type="nucleotide sequence ID" value="NZ_JAPNOA010000039.1"/>
</dbReference>
<dbReference type="EMBL" id="JAPNOA010000039">
    <property type="protein sequence ID" value="MCY0966166.1"/>
    <property type="molecule type" value="Genomic_DNA"/>
</dbReference>
<keyword evidence="2" id="KW-1185">Reference proteome</keyword>
<gene>
    <name evidence="1" type="ORF">OUO13_13310</name>
</gene>
<evidence type="ECO:0000313" key="2">
    <source>
        <dbReference type="Proteomes" id="UP001150830"/>
    </source>
</evidence>
<reference evidence="1" key="1">
    <citation type="submission" date="2022-11" db="EMBL/GenBank/DDBJ databases">
        <title>Parathalassolutuus dongxingensis gen. nov., sp. nov., a novel member of family Oceanospirillaceae isolated from a coastal shrimp pond in Guangxi, China.</title>
        <authorList>
            <person name="Chen H."/>
        </authorList>
    </citation>
    <scope>NUCLEOTIDE SEQUENCE</scope>
    <source>
        <strain evidence="1">G-43</strain>
    </source>
</reference>
<comment type="caution">
    <text evidence="1">The sequence shown here is derived from an EMBL/GenBank/DDBJ whole genome shotgun (WGS) entry which is preliminary data.</text>
</comment>
<evidence type="ECO:0000313" key="1">
    <source>
        <dbReference type="EMBL" id="MCY0966166.1"/>
    </source>
</evidence>
<accession>A0A9X3EKS9</accession>